<proteinExistence type="predicted"/>
<evidence type="ECO:0000313" key="1">
    <source>
        <dbReference type="EMBL" id="SDM97288.1"/>
    </source>
</evidence>
<name>A0A1G9XKJ7_9GAMM</name>
<gene>
    <name evidence="1" type="ORF">SAMN04487951_101319</name>
</gene>
<accession>A0A1G9XKJ7</accession>
<dbReference type="OrthoDB" id="6168720at2"/>
<protein>
    <submittedName>
        <fullName evidence="1">Uncharacterized protein</fullName>
    </submittedName>
</protein>
<sequence length="111" mass="12530">MKVIEKVEIDAVTDVVCDVCLSSTRVADEGLEFATLQAQWGYGSQHDGERYELHLCESCFFSTLAYFKQERRVQNLFSEDGCAEVMKADGILGLVATDDYFRDQDSKTADR</sequence>
<evidence type="ECO:0000313" key="2">
    <source>
        <dbReference type="Proteomes" id="UP000199677"/>
    </source>
</evidence>
<dbReference type="EMBL" id="FNII01000001">
    <property type="protein sequence ID" value="SDM97288.1"/>
    <property type="molecule type" value="Genomic_DNA"/>
</dbReference>
<dbReference type="AlphaFoldDB" id="A0A1G9XKJ7"/>
<dbReference type="RefSeq" id="WP_089701805.1">
    <property type="nucleotide sequence ID" value="NZ_FNII01000001.1"/>
</dbReference>
<dbReference type="Proteomes" id="UP000199677">
    <property type="component" value="Unassembled WGS sequence"/>
</dbReference>
<organism evidence="1 2">
    <name type="scientific">Vreelandella arcis</name>
    <dbReference type="NCBI Taxonomy" id="416873"/>
    <lineage>
        <taxon>Bacteria</taxon>
        <taxon>Pseudomonadati</taxon>
        <taxon>Pseudomonadota</taxon>
        <taxon>Gammaproteobacteria</taxon>
        <taxon>Oceanospirillales</taxon>
        <taxon>Halomonadaceae</taxon>
        <taxon>Vreelandella</taxon>
    </lineage>
</organism>
<reference evidence="2" key="1">
    <citation type="submission" date="2016-10" db="EMBL/GenBank/DDBJ databases">
        <authorList>
            <person name="Varghese N."/>
            <person name="Submissions S."/>
        </authorList>
    </citation>
    <scope>NUCLEOTIDE SEQUENCE [LARGE SCALE GENOMIC DNA]</scope>
    <source>
        <strain evidence="2">CGMCC 1.6494</strain>
    </source>
</reference>
<keyword evidence="2" id="KW-1185">Reference proteome</keyword>
<dbReference type="STRING" id="416873.SAMN04487951_101319"/>